<gene>
    <name evidence="9" type="ORF">IAA83_08450</name>
</gene>
<dbReference type="InterPro" id="IPR017853">
    <property type="entry name" value="GH"/>
</dbReference>
<reference evidence="9" key="2">
    <citation type="journal article" date="2021" name="PeerJ">
        <title>Extensive microbial diversity within the chicken gut microbiome revealed by metagenomics and culture.</title>
        <authorList>
            <person name="Gilroy R."/>
            <person name="Ravi A."/>
            <person name="Getino M."/>
            <person name="Pursley I."/>
            <person name="Horton D.L."/>
            <person name="Alikhan N.F."/>
            <person name="Baker D."/>
            <person name="Gharbi K."/>
            <person name="Hall N."/>
            <person name="Watson M."/>
            <person name="Adriaenssens E.M."/>
            <person name="Foster-Nyarko E."/>
            <person name="Jarju S."/>
            <person name="Secka A."/>
            <person name="Antonio M."/>
            <person name="Oren A."/>
            <person name="Chaudhuri R.R."/>
            <person name="La Ragione R."/>
            <person name="Hildebrand F."/>
            <person name="Pallen M.J."/>
        </authorList>
    </citation>
    <scope>NUCLEOTIDE SEQUENCE</scope>
    <source>
        <strain evidence="9">ChiBcec16-1751</strain>
    </source>
</reference>
<evidence type="ECO:0000256" key="6">
    <source>
        <dbReference type="ARBA" id="ARBA00023295"/>
    </source>
</evidence>
<dbReference type="PANTHER" id="PTHR10030">
    <property type="entry name" value="ALPHA-L-FUCOSIDASE"/>
    <property type="match status" value="1"/>
</dbReference>
<evidence type="ECO:0000256" key="4">
    <source>
        <dbReference type="ARBA" id="ARBA00022729"/>
    </source>
</evidence>
<keyword evidence="4" id="KW-0732">Signal</keyword>
<dbReference type="InterPro" id="IPR000933">
    <property type="entry name" value="Glyco_hydro_29"/>
</dbReference>
<dbReference type="Gene3D" id="3.20.20.80">
    <property type="entry name" value="Glycosidases"/>
    <property type="match status" value="1"/>
</dbReference>
<reference evidence="9" key="1">
    <citation type="submission" date="2020-10" db="EMBL/GenBank/DDBJ databases">
        <authorList>
            <person name="Gilroy R."/>
        </authorList>
    </citation>
    <scope>NUCLEOTIDE SEQUENCE</scope>
    <source>
        <strain evidence="9">ChiBcec16-1751</strain>
    </source>
</reference>
<evidence type="ECO:0000256" key="1">
    <source>
        <dbReference type="ARBA" id="ARBA00004071"/>
    </source>
</evidence>
<dbReference type="Pfam" id="PF01120">
    <property type="entry name" value="Alpha_L_fucos"/>
    <property type="match status" value="1"/>
</dbReference>
<feature type="domain" description="Glycoside hydrolase family 29 N-terminal" evidence="8">
    <location>
        <begin position="11"/>
        <end position="337"/>
    </location>
</feature>
<dbReference type="SMART" id="SM00812">
    <property type="entry name" value="Alpha_L_fucos"/>
    <property type="match status" value="1"/>
</dbReference>
<sequence>MSFTFDREAYNRRMAWYTEARFGMFLHWGVYSIPARHEWVRSYENIPTEAYEPLMDEFNPAHCDMRQWMEAARDAGMKYVVLTAKHHDGFCLYDSAYTDFKSTNSPAKRDFVREFLEAARSCGLRAGLYFSLIDWRHPDYPHYGDRYHPMRDNPEESNENRNFDRYLEYLHNQVRELCTNYGKLDLLWFDFSYDNLRGEAWKATELMKMVRSLQPDVIIDNRLEVSGEGFGSLAACKPTPYHGDFVSPEQIIPPNGLQDANGDPLIWESCVTMNNHWGYCATDHFYKPASMLIKKLVECVSKGGNLLLNVGPDATGQFPKESLAILKEIGAWMHDNAKSIYGCGMSGLDKPDFGRFTRRGNTLYAHIFENTIGPLPLFGVPKSQIASIRRLADGSEVQLSTSWVHSDYPDLAFADLGENPVLPDPIDTVLEIQLHPEQ</sequence>
<dbReference type="InterPro" id="IPR057739">
    <property type="entry name" value="Glyco_hydro_29_N"/>
</dbReference>
<evidence type="ECO:0000256" key="5">
    <source>
        <dbReference type="ARBA" id="ARBA00022801"/>
    </source>
</evidence>
<feature type="site" description="May be important for catalysis" evidence="7">
    <location>
        <position position="270"/>
    </location>
</feature>
<dbReference type="PRINTS" id="PR00741">
    <property type="entry name" value="GLHYDRLASE29"/>
</dbReference>
<dbReference type="PIRSF" id="PIRSF001092">
    <property type="entry name" value="Alpha-L-fucosidase"/>
    <property type="match status" value="1"/>
</dbReference>
<evidence type="ECO:0000313" key="10">
    <source>
        <dbReference type="Proteomes" id="UP000886741"/>
    </source>
</evidence>
<evidence type="ECO:0000256" key="3">
    <source>
        <dbReference type="ARBA" id="ARBA00012662"/>
    </source>
</evidence>
<accession>A0A9D1FAB7</accession>
<proteinExistence type="inferred from homology"/>
<organism evidence="9 10">
    <name type="scientific">Candidatus Avoscillospira avistercoris</name>
    <dbReference type="NCBI Taxonomy" id="2840707"/>
    <lineage>
        <taxon>Bacteria</taxon>
        <taxon>Bacillati</taxon>
        <taxon>Bacillota</taxon>
        <taxon>Clostridia</taxon>
        <taxon>Eubacteriales</taxon>
        <taxon>Oscillospiraceae</taxon>
        <taxon>Oscillospiraceae incertae sedis</taxon>
        <taxon>Candidatus Avoscillospira</taxon>
    </lineage>
</organism>
<dbReference type="SUPFAM" id="SSF51445">
    <property type="entry name" value="(Trans)glycosidases"/>
    <property type="match status" value="1"/>
</dbReference>
<dbReference type="EMBL" id="DVJJ01000127">
    <property type="protein sequence ID" value="HIS65382.1"/>
    <property type="molecule type" value="Genomic_DNA"/>
</dbReference>
<name>A0A9D1FAB7_9FIRM</name>
<dbReference type="InterPro" id="IPR016286">
    <property type="entry name" value="FUC_metazoa-typ"/>
</dbReference>
<dbReference type="GO" id="GO:0004560">
    <property type="term" value="F:alpha-L-fucosidase activity"/>
    <property type="evidence" value="ECO:0007669"/>
    <property type="project" value="InterPro"/>
</dbReference>
<dbReference type="EC" id="3.2.1.51" evidence="3"/>
<dbReference type="GO" id="GO:0006004">
    <property type="term" value="P:fucose metabolic process"/>
    <property type="evidence" value="ECO:0007669"/>
    <property type="project" value="InterPro"/>
</dbReference>
<dbReference type="PANTHER" id="PTHR10030:SF37">
    <property type="entry name" value="ALPHA-L-FUCOSIDASE-RELATED"/>
    <property type="match status" value="1"/>
</dbReference>
<dbReference type="AlphaFoldDB" id="A0A9D1FAB7"/>
<dbReference type="GO" id="GO:0005764">
    <property type="term" value="C:lysosome"/>
    <property type="evidence" value="ECO:0007669"/>
    <property type="project" value="TreeGrafter"/>
</dbReference>
<protein>
    <recommendedName>
        <fullName evidence="3">alpha-L-fucosidase</fullName>
        <ecNumber evidence="3">3.2.1.51</ecNumber>
    </recommendedName>
</protein>
<evidence type="ECO:0000313" key="9">
    <source>
        <dbReference type="EMBL" id="HIS65382.1"/>
    </source>
</evidence>
<comment type="function">
    <text evidence="1">Alpha-L-fucosidase is responsible for hydrolyzing the alpha-1,6-linked fucose joined to the reducing-end N-acetylglucosamine of the carbohydrate moieties of glycoproteins.</text>
</comment>
<dbReference type="Proteomes" id="UP000886741">
    <property type="component" value="Unassembled WGS sequence"/>
</dbReference>
<evidence type="ECO:0000259" key="8">
    <source>
        <dbReference type="Pfam" id="PF01120"/>
    </source>
</evidence>
<comment type="similarity">
    <text evidence="2">Belongs to the glycosyl hydrolase 29 family.</text>
</comment>
<keyword evidence="5" id="KW-0378">Hydrolase</keyword>
<keyword evidence="6" id="KW-0326">Glycosidase</keyword>
<dbReference type="GO" id="GO:0016139">
    <property type="term" value="P:glycoside catabolic process"/>
    <property type="evidence" value="ECO:0007669"/>
    <property type="project" value="TreeGrafter"/>
</dbReference>
<comment type="caution">
    <text evidence="9">The sequence shown here is derived from an EMBL/GenBank/DDBJ whole genome shotgun (WGS) entry which is preliminary data.</text>
</comment>
<evidence type="ECO:0000256" key="7">
    <source>
        <dbReference type="PIRSR" id="PIRSR001092-1"/>
    </source>
</evidence>
<evidence type="ECO:0000256" key="2">
    <source>
        <dbReference type="ARBA" id="ARBA00007951"/>
    </source>
</evidence>